<dbReference type="EMBL" id="QJKJ01000932">
    <property type="protein sequence ID" value="RDY10012.1"/>
    <property type="molecule type" value="Genomic_DNA"/>
</dbReference>
<proteinExistence type="predicted"/>
<evidence type="ECO:0000313" key="1">
    <source>
        <dbReference type="EMBL" id="RDY10012.1"/>
    </source>
</evidence>
<evidence type="ECO:0000313" key="2">
    <source>
        <dbReference type="Proteomes" id="UP000257109"/>
    </source>
</evidence>
<dbReference type="OrthoDB" id="1436587at2759"/>
<gene>
    <name evidence="1" type="ORF">CR513_05542</name>
</gene>
<organism evidence="1 2">
    <name type="scientific">Mucuna pruriens</name>
    <name type="common">Velvet bean</name>
    <name type="synonym">Dolichos pruriens</name>
    <dbReference type="NCBI Taxonomy" id="157652"/>
    <lineage>
        <taxon>Eukaryota</taxon>
        <taxon>Viridiplantae</taxon>
        <taxon>Streptophyta</taxon>
        <taxon>Embryophyta</taxon>
        <taxon>Tracheophyta</taxon>
        <taxon>Spermatophyta</taxon>
        <taxon>Magnoliopsida</taxon>
        <taxon>eudicotyledons</taxon>
        <taxon>Gunneridae</taxon>
        <taxon>Pentapetalae</taxon>
        <taxon>rosids</taxon>
        <taxon>fabids</taxon>
        <taxon>Fabales</taxon>
        <taxon>Fabaceae</taxon>
        <taxon>Papilionoideae</taxon>
        <taxon>50 kb inversion clade</taxon>
        <taxon>NPAAA clade</taxon>
        <taxon>indigoferoid/millettioid clade</taxon>
        <taxon>Phaseoleae</taxon>
        <taxon>Mucuna</taxon>
    </lineage>
</organism>
<protein>
    <recommendedName>
        <fullName evidence="3">Reverse transcriptase RNase H-like domain-containing protein</fullName>
    </recommendedName>
</protein>
<comment type="caution">
    <text evidence="1">The sequence shown here is derived from an EMBL/GenBank/DDBJ whole genome shotgun (WGS) entry which is preliminary data.</text>
</comment>
<feature type="non-terminal residue" evidence="1">
    <location>
        <position position="1"/>
    </location>
</feature>
<accession>A0A371I4N6</accession>
<name>A0A371I4N6_MUCPR</name>
<dbReference type="Proteomes" id="UP000257109">
    <property type="component" value="Unassembled WGS sequence"/>
</dbReference>
<evidence type="ECO:0008006" key="3">
    <source>
        <dbReference type="Google" id="ProtNLM"/>
    </source>
</evidence>
<reference evidence="1" key="1">
    <citation type="submission" date="2018-05" db="EMBL/GenBank/DDBJ databases">
        <title>Draft genome of Mucuna pruriens seed.</title>
        <authorList>
            <person name="Nnadi N.E."/>
            <person name="Vos R."/>
            <person name="Hasami M.H."/>
            <person name="Devisetty U.K."/>
            <person name="Aguiy J.C."/>
        </authorList>
    </citation>
    <scope>NUCLEOTIDE SEQUENCE [LARGE SCALE GENOMIC DNA]</scope>
    <source>
        <strain evidence="1">JCA_2017</strain>
    </source>
</reference>
<dbReference type="AlphaFoldDB" id="A0A371I4N6"/>
<keyword evidence="2" id="KW-1185">Reference proteome</keyword>
<sequence length="89" mass="10556">MLFIPTRLKNHCKLDAKPRLIQWMLLLQEFNIEIKDKKGLRRKMTQCPSDEFSDEQLLHITTLTPWFADICNFVAASQFPSEASRLYRE</sequence>